<comment type="subcellular location">
    <subcellularLocation>
        <location evidence="1">Endoplasmic reticulum membrane</location>
        <topology evidence="1">Peripheral membrane protein</topology>
    </subcellularLocation>
    <subcellularLocation>
        <location evidence="2">Preautophagosomal structure membrane</location>
        <topology evidence="2">Peripheral membrane protein</topology>
    </subcellularLocation>
</comment>
<dbReference type="GO" id="GO:0000045">
    <property type="term" value="P:autophagosome assembly"/>
    <property type="evidence" value="ECO:0007669"/>
    <property type="project" value="TreeGrafter"/>
</dbReference>
<comment type="similarity">
    <text evidence="3">Belongs to the ATG2 family.</text>
</comment>
<dbReference type="GO" id="GO:0034727">
    <property type="term" value="P:piecemeal microautophagy of the nucleus"/>
    <property type="evidence" value="ECO:0007669"/>
    <property type="project" value="TreeGrafter"/>
</dbReference>
<dbReference type="OrthoDB" id="18982at2759"/>
<organism evidence="13 14">
    <name type="scientific">Ceutorhynchus assimilis</name>
    <name type="common">cabbage seed weevil</name>
    <dbReference type="NCBI Taxonomy" id="467358"/>
    <lineage>
        <taxon>Eukaryota</taxon>
        <taxon>Metazoa</taxon>
        <taxon>Ecdysozoa</taxon>
        <taxon>Arthropoda</taxon>
        <taxon>Hexapoda</taxon>
        <taxon>Insecta</taxon>
        <taxon>Pterygota</taxon>
        <taxon>Neoptera</taxon>
        <taxon>Endopterygota</taxon>
        <taxon>Coleoptera</taxon>
        <taxon>Polyphaga</taxon>
        <taxon>Cucujiformia</taxon>
        <taxon>Curculionidae</taxon>
        <taxon>Ceutorhynchinae</taxon>
        <taxon>Ceutorhynchus</taxon>
    </lineage>
</organism>
<dbReference type="PANTHER" id="PTHR13190:SF1">
    <property type="entry name" value="AUTOPHAGY-RELATED 2, ISOFORM A"/>
    <property type="match status" value="1"/>
</dbReference>
<evidence type="ECO:0000256" key="12">
    <source>
        <dbReference type="SAM" id="MobiDB-lite"/>
    </source>
</evidence>
<evidence type="ECO:0000256" key="10">
    <source>
        <dbReference type="ARBA" id="ARBA00024479"/>
    </source>
</evidence>
<dbReference type="Proteomes" id="UP001152799">
    <property type="component" value="Chromosome 3"/>
</dbReference>
<keyword evidence="6" id="KW-0256">Endoplasmic reticulum</keyword>
<evidence type="ECO:0000256" key="4">
    <source>
        <dbReference type="ARBA" id="ARBA00018070"/>
    </source>
</evidence>
<sequence>MPWFNNFIPESIKKSVCSCLIKRYLSHFIENEITRDQLNLDLYNGRATAERISLAVEALNELGESQNWPIEFVDGYIEKIHITVPWTAIFSDSTEVEICGLKITVQPKQRKEDATSMFESMWNSMTSSMHLAEEFAKEEAAKKDRNTPAFEGIELFAQTIDTVVRKVKVKFIDTKLQIEHLPRESDKGVGLLINIDLMEYYDDYSTDSSNDEDTLDPSKPDSKKAYLIDAFTTKNIIFKGIQLSTVEFYSQDRTVSRSLIRQDSRDSSKEDEAFFETTEADYDNKETEDTESCSELNNDDSLRHVILCGKCFSNQEVKIRLKQSENIFGPKVAIELNLGSLILFLSPRQFHIMLELINGFSSPDLEDNSNVHHKNRPQPRPMTAKDYENVEEQLGNITNNKFHPFNLLHGHGWSTGDLDESTDSQYLPMREANNSAMYDSSMSGFSSSMDSSITSSMISSMTENTRHRRKAYNINADPTAEISHFQVRIATLAVILLHEDLLANTTGNEKVLVWQMQSLVDKFFKNIDSSTFTGIVSDGFDQVHKSLQNACSLNHLRLLASPLKLEANETTTSSAFWISGDLTASKFEISECLYNSGFKQVPIINFRSPQIANAPSFAMPNFGLKFKHLQRSGKKAGIRRNGPKTEVSINLDQCAVEFDLSIIDRISCLLNHPAICGTSKMDAYKSQINPLPDTSVISLQDLKISCPELNFKIRFPIPDFRPATDMSKPPWWERNVRPDYLSLILHDAKFQTTFETGQAFNEYIVECKHMDVFYYESESSCGLHIAKSGKDEAYLSTIHGSSTMTKLSIQIHPKKLEEEDIIPDIMAHSFYGAFENQGNPEPGPFGVKKVVHESDTPHSTHRKHESEEQVIPGDSAELKNFIETTSSNAQILVQLTLPIVSVQLESKHVYELIYNRINNDLLLWKSQAPKLAATKSPPYMQFSDLALDQQFMVANSGYHLESDSESDEDDNSATNIFYSAYGSKMKRNTAKSVIELQRCNSQSDFVMSLDIFEGMLSLNPPVRDGTSNVIPGQQGELLLNLSNANVFIVSGYKGDSDLGYVCVQVNNAQLHHCDIQSIPSTNLPLRDVGAILGHQLFPTLYKSEEKTLTCSKSRGGEREMFTVALKIQANHETHHVKVVTVSLGLNQATLRHKMGRQPNSWISHIIDFFNANDYPIPGYVAKDVLTELHLHLWDCAIDYRPLHMPLRSVITIGSFSISSHLTAVANTSTLTLMFEDCGLFLSEKAPPRDGIASNVRVDLLKDYINVVEIALFEISIKTTDKQSGINPHIDLRTSINMLNIRTCSDSGRALFQLLTYYINDGDLNPEPQPEDNPSLGSNHAMEEELLSLEQQEVTLSKSQQDQVSELLEEALEESPKSDKVGPSQLQTGAKLFYFPDEKEALDDPPTHNIPQVTADLGDINIYHFGGNENEIDEEFCFVGDDAVFPKDGVPEITWFSQDVKIVENHMSKPNAKKDILAPPKDFPTPVTRYTLCDMSVVWQMYGGSDFKKKEDLNKKEVRFVDKQLGDRVTFSNTKNKVTLGQEEGSRTKGLSWIQRGGANRDHSVLMELQLSKVRFSYELYPDTARQASRQVLSINDVEIRDRLASSQINKFLYQFSSHSLPKQSHSNMVLIKALHARPDPKLKREECDLKISLLPIRLNIDQDSLFFLINFFKELSGERAVNPTEEAPKESSMHSTPTHHPPIMTVSIDNEEEIKQQAKQVVNENLILLESRYHVEPEEISEPTVVTVNDDSPIYFRQVEFLKDVLIRLDYVGKRVDMSHGPIPGLLMGLGYLNCSEFRLKRLVHRHGLLGFNKLVGYLLQEWITDIKNNQLSNILGGFGPMKAVLQLFQGVKDLFWLPIEQYQKDGRIVRGLQRGANSFTTSTAMAALELTTRLIYLIQITAETAYDMLSPGPSIRMKRLAKRKGRRKRYHQPQDIREGLTNACMVVKEGIGETADNIVQVAVSEKEQKGISGAIGAVMRQIPSTIVKPLHVGAEALTNVLGGMQSQLVPDARREANEKWRSNL</sequence>
<name>A0A9N9QMX1_9CUCU</name>
<evidence type="ECO:0000256" key="1">
    <source>
        <dbReference type="ARBA" id="ARBA00004406"/>
    </source>
</evidence>
<comment type="catalytic activity">
    <reaction evidence="11">
        <text>a 1,2-diacyl-sn-glycero-3-phosphoethanolamine(in) = a 1,2-diacyl-sn-glycero-3-phosphoethanolamine(out)</text>
        <dbReference type="Rhea" id="RHEA:38895"/>
        <dbReference type="ChEBI" id="CHEBI:64612"/>
    </reaction>
</comment>
<keyword evidence="8" id="KW-0445">Lipid transport</keyword>
<dbReference type="GO" id="GO:0043495">
    <property type="term" value="F:protein-membrane adaptor activity"/>
    <property type="evidence" value="ECO:0007669"/>
    <property type="project" value="TreeGrafter"/>
</dbReference>
<feature type="region of interest" description="Disordered" evidence="12">
    <location>
        <begin position="270"/>
        <end position="295"/>
    </location>
</feature>
<feature type="region of interest" description="Disordered" evidence="12">
    <location>
        <begin position="1681"/>
        <end position="1702"/>
    </location>
</feature>
<dbReference type="GO" id="GO:0005789">
    <property type="term" value="C:endoplasmic reticulum membrane"/>
    <property type="evidence" value="ECO:0007669"/>
    <property type="project" value="UniProtKB-SubCell"/>
</dbReference>
<evidence type="ECO:0000313" key="13">
    <source>
        <dbReference type="EMBL" id="CAG9765692.1"/>
    </source>
</evidence>
<dbReference type="GO" id="GO:0006869">
    <property type="term" value="P:lipid transport"/>
    <property type="evidence" value="ECO:0007669"/>
    <property type="project" value="UniProtKB-KW"/>
</dbReference>
<dbReference type="Pfam" id="PF13329">
    <property type="entry name" value="ATG2_CAD"/>
    <property type="match status" value="2"/>
</dbReference>
<dbReference type="GO" id="GO:0061709">
    <property type="term" value="P:reticulophagy"/>
    <property type="evidence" value="ECO:0007669"/>
    <property type="project" value="TreeGrafter"/>
</dbReference>
<evidence type="ECO:0000256" key="2">
    <source>
        <dbReference type="ARBA" id="ARBA00004623"/>
    </source>
</evidence>
<keyword evidence="14" id="KW-1185">Reference proteome</keyword>
<proteinExistence type="inferred from homology"/>
<keyword evidence="5" id="KW-0813">Transport</keyword>
<evidence type="ECO:0000256" key="3">
    <source>
        <dbReference type="ARBA" id="ARBA00009714"/>
    </source>
</evidence>
<comment type="catalytic activity">
    <reaction evidence="10">
        <text>a 1,2-diacyl-sn-glycero-3-phospho-L-serine(in) = a 1,2-diacyl-sn-glycero-3-phospho-L-serine(out)</text>
        <dbReference type="Rhea" id="RHEA:38663"/>
        <dbReference type="ChEBI" id="CHEBI:57262"/>
    </reaction>
</comment>
<accession>A0A9N9QMX1</accession>
<keyword evidence="7" id="KW-0072">Autophagy</keyword>
<evidence type="ECO:0000256" key="5">
    <source>
        <dbReference type="ARBA" id="ARBA00022448"/>
    </source>
</evidence>
<evidence type="ECO:0000256" key="7">
    <source>
        <dbReference type="ARBA" id="ARBA00023006"/>
    </source>
</evidence>
<dbReference type="PANTHER" id="PTHR13190">
    <property type="entry name" value="AUTOPHAGY-RELATED 2, ISOFORM A"/>
    <property type="match status" value="1"/>
</dbReference>
<evidence type="ECO:0000256" key="8">
    <source>
        <dbReference type="ARBA" id="ARBA00023055"/>
    </source>
</evidence>
<evidence type="ECO:0000256" key="6">
    <source>
        <dbReference type="ARBA" id="ARBA00022824"/>
    </source>
</evidence>
<dbReference type="GO" id="GO:0032266">
    <property type="term" value="F:phosphatidylinositol-3-phosphate binding"/>
    <property type="evidence" value="ECO:0007669"/>
    <property type="project" value="TreeGrafter"/>
</dbReference>
<dbReference type="GO" id="GO:0061723">
    <property type="term" value="P:glycophagy"/>
    <property type="evidence" value="ECO:0007669"/>
    <property type="project" value="TreeGrafter"/>
</dbReference>
<dbReference type="GO" id="GO:0000422">
    <property type="term" value="P:autophagy of mitochondrion"/>
    <property type="evidence" value="ECO:0007669"/>
    <property type="project" value="TreeGrafter"/>
</dbReference>
<evidence type="ECO:0000256" key="9">
    <source>
        <dbReference type="ARBA" id="ARBA00023136"/>
    </source>
</evidence>
<keyword evidence="9" id="KW-0472">Membrane</keyword>
<feature type="region of interest" description="Disordered" evidence="12">
    <location>
        <begin position="1352"/>
        <end position="1382"/>
    </location>
</feature>
<dbReference type="EMBL" id="OU892279">
    <property type="protein sequence ID" value="CAG9765692.1"/>
    <property type="molecule type" value="Genomic_DNA"/>
</dbReference>
<evidence type="ECO:0000256" key="11">
    <source>
        <dbReference type="ARBA" id="ARBA00024615"/>
    </source>
</evidence>
<dbReference type="InterPro" id="IPR026849">
    <property type="entry name" value="ATG2"/>
</dbReference>
<evidence type="ECO:0000313" key="14">
    <source>
        <dbReference type="Proteomes" id="UP001152799"/>
    </source>
</evidence>
<dbReference type="GO" id="GO:0034045">
    <property type="term" value="C:phagophore assembly site membrane"/>
    <property type="evidence" value="ECO:0007669"/>
    <property type="project" value="UniProtKB-SubCell"/>
</dbReference>
<protein>
    <recommendedName>
        <fullName evidence="4">Autophagy-related protein 2</fullName>
    </recommendedName>
</protein>
<feature type="compositionally biased region" description="Polar residues" evidence="12">
    <location>
        <begin position="1353"/>
        <end position="1363"/>
    </location>
</feature>
<gene>
    <name evidence="13" type="ORF">CEUTPL_LOCUS6297</name>
</gene>
<dbReference type="GO" id="GO:0061908">
    <property type="term" value="C:phagophore"/>
    <property type="evidence" value="ECO:0007669"/>
    <property type="project" value="TreeGrafter"/>
</dbReference>
<reference evidence="13" key="1">
    <citation type="submission" date="2022-01" db="EMBL/GenBank/DDBJ databases">
        <authorList>
            <person name="King R."/>
        </authorList>
    </citation>
    <scope>NUCLEOTIDE SEQUENCE</scope>
</reference>